<dbReference type="PANTHER" id="PTHR13134:SF3">
    <property type="entry name" value="TRAFFICKING PROTEIN PARTICLE COMPLEX SUBUNIT 13"/>
    <property type="match status" value="1"/>
</dbReference>
<evidence type="ECO:0000313" key="6">
    <source>
        <dbReference type="Proteomes" id="UP000095751"/>
    </source>
</evidence>
<feature type="domain" description="Trafficking protein particle complex subunit 13 N-terminal" evidence="3">
    <location>
        <begin position="34"/>
        <end position="177"/>
    </location>
</feature>
<feature type="region of interest" description="Disordered" evidence="2">
    <location>
        <begin position="230"/>
        <end position="274"/>
    </location>
</feature>
<organism evidence="5 6">
    <name type="scientific">Fragilariopsis cylindrus CCMP1102</name>
    <dbReference type="NCBI Taxonomy" id="635003"/>
    <lineage>
        <taxon>Eukaryota</taxon>
        <taxon>Sar</taxon>
        <taxon>Stramenopiles</taxon>
        <taxon>Ochrophyta</taxon>
        <taxon>Bacillariophyta</taxon>
        <taxon>Bacillariophyceae</taxon>
        <taxon>Bacillariophycidae</taxon>
        <taxon>Bacillariales</taxon>
        <taxon>Bacillariaceae</taxon>
        <taxon>Fragilariopsis</taxon>
    </lineage>
</organism>
<gene>
    <name evidence="5" type="ORF">FRACYDRAFT_197106</name>
</gene>
<dbReference type="Pfam" id="PF06159">
    <property type="entry name" value="TRAPPC13_N"/>
    <property type="match status" value="1"/>
</dbReference>
<evidence type="ECO:0000256" key="2">
    <source>
        <dbReference type="SAM" id="MobiDB-lite"/>
    </source>
</evidence>
<dbReference type="InterPro" id="IPR055427">
    <property type="entry name" value="TRAPPC13_N"/>
</dbReference>
<feature type="region of interest" description="Disordered" evidence="2">
    <location>
        <begin position="1"/>
        <end position="20"/>
    </location>
</feature>
<accession>A0A1E7EPY5</accession>
<dbReference type="PANTHER" id="PTHR13134">
    <property type="entry name" value="TRAFFICKING PROTEIN PARTICLE COMPLEX SUBUNIT 13"/>
    <property type="match status" value="1"/>
</dbReference>
<comment type="similarity">
    <text evidence="1">Belongs to the TRAPPC13 family.</text>
</comment>
<dbReference type="Pfam" id="PF23643">
    <property type="entry name" value="TRAPPC13_C"/>
    <property type="match status" value="1"/>
</dbReference>
<feature type="domain" description="Trafficking protein particle complex subunit 13 C-terminal" evidence="4">
    <location>
        <begin position="405"/>
        <end position="491"/>
    </location>
</feature>
<keyword evidence="6" id="KW-1185">Reference proteome</keyword>
<dbReference type="InParanoid" id="A0A1E7EPY5"/>
<sequence length="505" mass="53353">MTSRTTQQQHAPTAAASSTTATSVATNEVISAVPTLKVMRLQKPELDMMKAGTLNNSRSCLLSSALCLPDSFGVIHVGETFTAYLGALNVSKRLTVKKLTVTAQLQTPSQRWHLASKTLDDCNATGGIDLLPEDGIDAIVSHALEEAGQHILRVEVSYGGTGGSAPKSLRKFYRFQVTNPLVISELTYRVGDSSCFVSISLQNNGHEAKGGLTISSAEFDAAPGLVAEKIDGKKTKTSSTNNNKNNSSSSSSSSSRRSSGVDLLNNSGRMEPGDSKRYIFKVTMPTSTQSSSSVPSIKGIAAGDILGKAVFTWRKACGEMGRIGSTPVICPVVRPIIDPTDPGATMKGTGSDFVVHVQGSGLSVDVANQAAAKAVSVNSNAITMMGGEQRISELLSVTVEPINPPTQMQLGVSYEISFLVVNHSDQYMTPQLQFRLEYMKGIAVCGPSFKNLEEIAGNGGTGTVPVRFIALSTGLVQLTGCCIVNLSTGHMIPQPPMMNAFVVEN</sequence>
<dbReference type="GO" id="GO:1990072">
    <property type="term" value="C:TRAPPIII protein complex"/>
    <property type="evidence" value="ECO:0007669"/>
    <property type="project" value="TreeGrafter"/>
</dbReference>
<dbReference type="OrthoDB" id="10250284at2759"/>
<dbReference type="EMBL" id="KV784383">
    <property type="protein sequence ID" value="OEU07925.1"/>
    <property type="molecule type" value="Genomic_DNA"/>
</dbReference>
<evidence type="ECO:0008006" key="7">
    <source>
        <dbReference type="Google" id="ProtNLM"/>
    </source>
</evidence>
<proteinExistence type="inferred from homology"/>
<evidence type="ECO:0000256" key="1">
    <source>
        <dbReference type="ARBA" id="ARBA00010785"/>
    </source>
</evidence>
<protein>
    <recommendedName>
        <fullName evidence="7">DUF974-domain-containing protein</fullName>
    </recommendedName>
</protein>
<evidence type="ECO:0000259" key="4">
    <source>
        <dbReference type="Pfam" id="PF23643"/>
    </source>
</evidence>
<dbReference type="Proteomes" id="UP000095751">
    <property type="component" value="Unassembled WGS sequence"/>
</dbReference>
<dbReference type="KEGG" id="fcy:FRACYDRAFT_197106"/>
<feature type="compositionally biased region" description="Low complexity" evidence="2">
    <location>
        <begin position="237"/>
        <end position="258"/>
    </location>
</feature>
<name>A0A1E7EPY5_9STRA</name>
<dbReference type="InterPro" id="IPR055428">
    <property type="entry name" value="TRAPPC13_C"/>
</dbReference>
<dbReference type="AlphaFoldDB" id="A0A1E7EPY5"/>
<evidence type="ECO:0000259" key="3">
    <source>
        <dbReference type="Pfam" id="PF06159"/>
    </source>
</evidence>
<reference evidence="5 6" key="1">
    <citation type="submission" date="2016-09" db="EMBL/GenBank/DDBJ databases">
        <title>Extensive genetic diversity and differential bi-allelic expression allows diatom success in the polar Southern Ocean.</title>
        <authorList>
            <consortium name="DOE Joint Genome Institute"/>
            <person name="Mock T."/>
            <person name="Otillar R.P."/>
            <person name="Strauss J."/>
            <person name="Dupont C."/>
            <person name="Frickenhaus S."/>
            <person name="Maumus F."/>
            <person name="Mcmullan M."/>
            <person name="Sanges R."/>
            <person name="Schmutz J."/>
            <person name="Toseland A."/>
            <person name="Valas R."/>
            <person name="Veluchamy A."/>
            <person name="Ward B.J."/>
            <person name="Allen A."/>
            <person name="Barry K."/>
            <person name="Falciatore A."/>
            <person name="Ferrante M."/>
            <person name="Fortunato A.E."/>
            <person name="Gloeckner G."/>
            <person name="Gruber A."/>
            <person name="Hipkin R."/>
            <person name="Janech M."/>
            <person name="Kroth P."/>
            <person name="Leese F."/>
            <person name="Lindquist E."/>
            <person name="Lyon B.R."/>
            <person name="Martin J."/>
            <person name="Mayer C."/>
            <person name="Parker M."/>
            <person name="Quesneville H."/>
            <person name="Raymond J."/>
            <person name="Uhlig C."/>
            <person name="Valentin K.U."/>
            <person name="Worden A.Z."/>
            <person name="Armbrust E.V."/>
            <person name="Bowler C."/>
            <person name="Green B."/>
            <person name="Moulton V."/>
            <person name="Van Oosterhout C."/>
            <person name="Grigoriev I."/>
        </authorList>
    </citation>
    <scope>NUCLEOTIDE SEQUENCE [LARGE SCALE GENOMIC DNA]</scope>
    <source>
        <strain evidence="5 6">CCMP1102</strain>
    </source>
</reference>
<evidence type="ECO:0000313" key="5">
    <source>
        <dbReference type="EMBL" id="OEU07925.1"/>
    </source>
</evidence>
<dbReference type="InterPro" id="IPR010378">
    <property type="entry name" value="TRAPPC13"/>
</dbReference>